<accession>A0A4P7CD44</accession>
<evidence type="ECO:0000313" key="3">
    <source>
        <dbReference type="EMBL" id="QBQ64705.1"/>
    </source>
</evidence>
<keyword evidence="4" id="KW-1185">Reference proteome</keyword>
<dbReference type="Proteomes" id="UP000294444">
    <property type="component" value="Chromosome"/>
</dbReference>
<name>A0A4P7CD44_9PAST</name>
<proteinExistence type="predicted"/>
<dbReference type="EMBL" id="CP038145">
    <property type="protein sequence ID" value="QBQ62743.1"/>
    <property type="molecule type" value="Genomic_DNA"/>
</dbReference>
<evidence type="ECO:0000313" key="2">
    <source>
        <dbReference type="EMBL" id="QBQ62743.1"/>
    </source>
</evidence>
<dbReference type="KEGG" id="aio:EXH44_00100"/>
<dbReference type="AlphaFoldDB" id="A0A4P7CD44"/>
<dbReference type="KEGG" id="aio:EXH44_10975"/>
<evidence type="ECO:0000259" key="1">
    <source>
        <dbReference type="Pfam" id="PF20155"/>
    </source>
</evidence>
<sequence>MSLGKLNIILDLETASFEKGMSKSEQRTSQFSRTFQVDMDKSLNSAKQFAQRTTEYLENIENAAKNINKNSNFQFFTTLGVYAQAASGNIIKYADSYTELGNRIRLVTKSNEESAKANAAVFDISLKTNQAISSTSHIYQRFYDYMKEKGMIQV</sequence>
<gene>
    <name evidence="2" type="ORF">EXH44_00100</name>
    <name evidence="3" type="ORF">EXH44_10975</name>
</gene>
<dbReference type="InterPro" id="IPR013491">
    <property type="entry name" value="Tape_meas_N"/>
</dbReference>
<dbReference type="Pfam" id="PF20155">
    <property type="entry name" value="TMP_3"/>
    <property type="match status" value="1"/>
</dbReference>
<dbReference type="EMBL" id="CP038145">
    <property type="protein sequence ID" value="QBQ64705.1"/>
    <property type="molecule type" value="Genomic_DNA"/>
</dbReference>
<feature type="domain" description="Tape measure protein N-terminal" evidence="1">
    <location>
        <begin position="89"/>
        <end position="150"/>
    </location>
</feature>
<protein>
    <recommendedName>
        <fullName evidence="1">Tape measure protein N-terminal domain-containing protein</fullName>
    </recommendedName>
</protein>
<dbReference type="RefSeq" id="WP_162855762.1">
    <property type="nucleotide sequence ID" value="NZ_CP038145.1"/>
</dbReference>
<reference evidence="2 4" key="1">
    <citation type="submission" date="2019-03" db="EMBL/GenBank/DDBJ databases">
        <authorList>
            <person name="Che Y."/>
            <person name="Zhou L."/>
        </authorList>
    </citation>
    <scope>NUCLEOTIDE SEQUENCE [LARGE SCALE GENOMIC DNA]</scope>
    <source>
        <strain evidence="2 4">AIFJ1607</strain>
    </source>
</reference>
<evidence type="ECO:0000313" key="4">
    <source>
        <dbReference type="Proteomes" id="UP000294444"/>
    </source>
</evidence>
<organism evidence="2 4">
    <name type="scientific">Actinobacillus indolicus</name>
    <dbReference type="NCBI Taxonomy" id="51049"/>
    <lineage>
        <taxon>Bacteria</taxon>
        <taxon>Pseudomonadati</taxon>
        <taxon>Pseudomonadota</taxon>
        <taxon>Gammaproteobacteria</taxon>
        <taxon>Pasteurellales</taxon>
        <taxon>Pasteurellaceae</taxon>
        <taxon>Actinobacillus</taxon>
    </lineage>
</organism>